<accession>A0A7J6M5L3</accession>
<gene>
    <name evidence="2" type="ORF">FOL47_003877</name>
</gene>
<feature type="compositionally biased region" description="Polar residues" evidence="1">
    <location>
        <begin position="122"/>
        <end position="131"/>
    </location>
</feature>
<feature type="region of interest" description="Disordered" evidence="1">
    <location>
        <begin position="350"/>
        <end position="381"/>
    </location>
</feature>
<evidence type="ECO:0000256" key="1">
    <source>
        <dbReference type="SAM" id="MobiDB-lite"/>
    </source>
</evidence>
<proteinExistence type="predicted"/>
<feature type="compositionally biased region" description="Basic and acidic residues" evidence="1">
    <location>
        <begin position="204"/>
        <end position="213"/>
    </location>
</feature>
<evidence type="ECO:0000313" key="2">
    <source>
        <dbReference type="EMBL" id="KAF4666873.1"/>
    </source>
</evidence>
<feature type="region of interest" description="Disordered" evidence="1">
    <location>
        <begin position="316"/>
        <end position="338"/>
    </location>
</feature>
<reference evidence="2 3" key="1">
    <citation type="submission" date="2020-04" db="EMBL/GenBank/DDBJ databases">
        <title>Perkinsus chesapeaki whole genome sequence.</title>
        <authorList>
            <person name="Bogema D.R."/>
        </authorList>
    </citation>
    <scope>NUCLEOTIDE SEQUENCE [LARGE SCALE GENOMIC DNA]</scope>
    <source>
        <strain evidence="2">ATCC PRA-425</strain>
    </source>
</reference>
<name>A0A7J6M5L3_PERCH</name>
<feature type="region of interest" description="Disordered" evidence="1">
    <location>
        <begin position="1"/>
        <end position="235"/>
    </location>
</feature>
<dbReference type="EMBL" id="JAAPAO010000224">
    <property type="protein sequence ID" value="KAF4666873.1"/>
    <property type="molecule type" value="Genomic_DNA"/>
</dbReference>
<organism evidence="2 3">
    <name type="scientific">Perkinsus chesapeaki</name>
    <name type="common">Clam parasite</name>
    <name type="synonym">Perkinsus andrewsi</name>
    <dbReference type="NCBI Taxonomy" id="330153"/>
    <lineage>
        <taxon>Eukaryota</taxon>
        <taxon>Sar</taxon>
        <taxon>Alveolata</taxon>
        <taxon>Perkinsozoa</taxon>
        <taxon>Perkinsea</taxon>
        <taxon>Perkinsida</taxon>
        <taxon>Perkinsidae</taxon>
        <taxon>Perkinsus</taxon>
    </lineage>
</organism>
<keyword evidence="3" id="KW-1185">Reference proteome</keyword>
<sequence>MGHSGSIQSPSYSPPTPFGNQTLSDPFAARYGEGDPYAVDLTRTPGSRVGQSARGYGVTITRSSSSSRSLHRGSSDSLLGVRPTVNPDKGKARSPIVVASASPAMSDHSRGRRYSAPIADNISETFSDFLNSSREQSSEEEQPSPHSVSQSEQSVPLGPYTTEELDEKEPTVSSKPPPAIAGIRIMAFEELELPSEEEFDDDRSEGNRQHIDSIDVDDDDRPTSPPIEEEVDSKGIVSVEDLVEGKTDFTESISAISPAHRSYADDAFEDESSMGTDVDDVRPKDDSSDTVQISQTFLEGNARYGIVTITRTVPTPRSLRTPRSARRRRHSGSTPRVRHSLECGIQVDGLPQSIGTQYDPPELGISDQTASPPQPQQQQPPVVYYTHRPAPMLPDKPYALESPLEMVNELLDEAFKEQLSLLRAAASQQRAALESFLPFKNRP</sequence>
<protein>
    <submittedName>
        <fullName evidence="2">Uncharacterized protein</fullName>
    </submittedName>
</protein>
<dbReference type="Proteomes" id="UP000591131">
    <property type="component" value="Unassembled WGS sequence"/>
</dbReference>
<feature type="compositionally biased region" description="Acidic residues" evidence="1">
    <location>
        <begin position="189"/>
        <end position="203"/>
    </location>
</feature>
<comment type="caution">
    <text evidence="2">The sequence shown here is derived from an EMBL/GenBank/DDBJ whole genome shotgun (WGS) entry which is preliminary data.</text>
</comment>
<evidence type="ECO:0000313" key="3">
    <source>
        <dbReference type="Proteomes" id="UP000591131"/>
    </source>
</evidence>
<feature type="compositionally biased region" description="Polar residues" evidence="1">
    <location>
        <begin position="1"/>
        <end position="11"/>
    </location>
</feature>
<feature type="compositionally biased region" description="Low complexity" evidence="1">
    <location>
        <begin position="144"/>
        <end position="156"/>
    </location>
</feature>
<dbReference type="OrthoDB" id="10689943at2759"/>
<feature type="region of interest" description="Disordered" evidence="1">
    <location>
        <begin position="267"/>
        <end position="290"/>
    </location>
</feature>
<dbReference type="AlphaFoldDB" id="A0A7J6M5L3"/>